<evidence type="ECO:0000313" key="2">
    <source>
        <dbReference type="Proteomes" id="UP000023067"/>
    </source>
</evidence>
<evidence type="ECO:0000313" key="1">
    <source>
        <dbReference type="EMBL" id="EWS81259.1"/>
    </source>
</evidence>
<gene>
    <name evidence="1" type="ORF">BF93_17750</name>
</gene>
<proteinExistence type="predicted"/>
<evidence type="ECO:0008006" key="3">
    <source>
        <dbReference type="Google" id="ProtNLM"/>
    </source>
</evidence>
<dbReference type="RefSeq" id="WP_038372292.1">
    <property type="nucleotide sequence ID" value="NZ_BAAAOW010000002.1"/>
</dbReference>
<comment type="caution">
    <text evidence="1">The sequence shown here is derived from an EMBL/GenBank/DDBJ whole genome shotgun (WGS) entry which is preliminary data.</text>
</comment>
<accession>Z9JSS9</accession>
<reference evidence="1 2" key="1">
    <citation type="submission" date="2014-02" db="EMBL/GenBank/DDBJ databases">
        <title>Genome sequence of Brachybacterium phenoliresistens strain W13A50.</title>
        <authorList>
            <person name="Wang X."/>
        </authorList>
    </citation>
    <scope>NUCLEOTIDE SEQUENCE [LARGE SCALE GENOMIC DNA]</scope>
    <source>
        <strain evidence="1 2">W13A50</strain>
    </source>
</reference>
<dbReference type="AlphaFoldDB" id="Z9JSS9"/>
<protein>
    <recommendedName>
        <fullName evidence="3">Polymerase nucleotidyl transferase domain-containing protein</fullName>
    </recommendedName>
</protein>
<dbReference type="EMBL" id="JDYK01000009">
    <property type="protein sequence ID" value="EWS81259.1"/>
    <property type="molecule type" value="Genomic_DNA"/>
</dbReference>
<dbReference type="PATRIC" id="fig|396014.3.peg.1892"/>
<sequence>MSTWQIDLLEHLRARLPDAEVTAYGSATDPKLLDRWSDLDVAMSLHDSIELEALIDTPLWAFQETSEGATQIVRAVLADGRRVDLTVQGASAELPRAPIDNAIRFDAALAAVRFGRGNDLIGLHLTLGILREALVQSMISADREHGRSHHRYATIFDPRAEEALAVLRPPSGPRTALSAYAVYARWRQELEPDYEPAPEGLEALIESGEGRRLL</sequence>
<keyword evidence="2" id="KW-1185">Reference proteome</keyword>
<dbReference type="eggNOG" id="ENOG5033G86">
    <property type="taxonomic scope" value="Bacteria"/>
</dbReference>
<dbReference type="Proteomes" id="UP000023067">
    <property type="component" value="Unassembled WGS sequence"/>
</dbReference>
<dbReference type="HOGENOM" id="CLU_1286745_0_0_11"/>
<organism evidence="1 2">
    <name type="scientific">Brachybacterium phenoliresistens</name>
    <dbReference type="NCBI Taxonomy" id="396014"/>
    <lineage>
        <taxon>Bacteria</taxon>
        <taxon>Bacillati</taxon>
        <taxon>Actinomycetota</taxon>
        <taxon>Actinomycetes</taxon>
        <taxon>Micrococcales</taxon>
        <taxon>Dermabacteraceae</taxon>
        <taxon>Brachybacterium</taxon>
    </lineage>
</organism>
<dbReference type="OrthoDB" id="5016829at2"/>
<dbReference type="STRING" id="396014.BF93_17750"/>
<name>Z9JSS9_9MICO</name>